<protein>
    <recommendedName>
        <fullName evidence="1">Thiol:disulfide interchange protein</fullName>
    </recommendedName>
</protein>
<dbReference type="InterPro" id="IPR012336">
    <property type="entry name" value="Thioredoxin-like_fold"/>
</dbReference>
<dbReference type="CDD" id="cd03020">
    <property type="entry name" value="DsbA_DsbC_DsbG"/>
    <property type="match status" value="1"/>
</dbReference>
<dbReference type="Gene3D" id="3.10.450.70">
    <property type="entry name" value="Disulphide bond isomerase, DsbC/G, N-terminal"/>
    <property type="match status" value="1"/>
</dbReference>
<name>A0A540VW61_9GAMM</name>
<proteinExistence type="inferred from homology"/>
<comment type="similarity">
    <text evidence="1">Belongs to the thioredoxin family. DsbC subfamily.</text>
</comment>
<dbReference type="GO" id="GO:0042597">
    <property type="term" value="C:periplasmic space"/>
    <property type="evidence" value="ECO:0007669"/>
    <property type="project" value="UniProtKB-SubCell"/>
</dbReference>
<gene>
    <name evidence="3" type="primary">dsbG</name>
    <name evidence="3" type="ORF">FKY71_00015</name>
</gene>
<feature type="chain" id="PRO_5022249372" description="Thiol:disulfide interchange protein" evidence="1">
    <location>
        <begin position="24"/>
        <end position="257"/>
    </location>
</feature>
<dbReference type="STRING" id="1260251.SPISAL_06190"/>
<dbReference type="EMBL" id="VIFK01000001">
    <property type="protein sequence ID" value="TQF01003.1"/>
    <property type="molecule type" value="Genomic_DNA"/>
</dbReference>
<comment type="function">
    <text evidence="1">Required for disulfide bond formation in some periplasmic proteins. Acts by transferring its disulfide bond to other proteins and is reduced in the process.</text>
</comment>
<keyword evidence="1" id="KW-0676">Redox-active center</keyword>
<dbReference type="InterPro" id="IPR009094">
    <property type="entry name" value="DiS-bond_isomerase_DsbC/G_N_sf"/>
</dbReference>
<evidence type="ECO:0000313" key="3">
    <source>
        <dbReference type="EMBL" id="TQF01003.1"/>
    </source>
</evidence>
<dbReference type="SUPFAM" id="SSF52833">
    <property type="entry name" value="Thioredoxin-like"/>
    <property type="match status" value="1"/>
</dbReference>
<comment type="caution">
    <text evidence="3">The sequence shown here is derived from an EMBL/GenBank/DDBJ whole genome shotgun (WGS) entry which is preliminary data.</text>
</comment>
<dbReference type="InterPro" id="IPR051470">
    <property type="entry name" value="Thiol:disulfide_interchange"/>
</dbReference>
<feature type="domain" description="Thioredoxin-like fold" evidence="2">
    <location>
        <begin position="119"/>
        <end position="250"/>
    </location>
</feature>
<accession>A0A540VW61</accession>
<organism evidence="3 4">
    <name type="scientific">Spiribacter salinus</name>
    <dbReference type="NCBI Taxonomy" id="1335746"/>
    <lineage>
        <taxon>Bacteria</taxon>
        <taxon>Pseudomonadati</taxon>
        <taxon>Pseudomonadota</taxon>
        <taxon>Gammaproteobacteria</taxon>
        <taxon>Chromatiales</taxon>
        <taxon>Ectothiorhodospiraceae</taxon>
        <taxon>Spiribacter</taxon>
    </lineage>
</organism>
<reference evidence="3 4" key="1">
    <citation type="submission" date="2019-06" db="EMBL/GenBank/DDBJ databases">
        <title>Metagenome assembled Genome of Spiribacter salinus SL48-SHIP from the microbial mat of Salt Lake 48 (Novosibirsk region, Russia).</title>
        <authorList>
            <person name="Shipova A."/>
            <person name="Rozanov A.S."/>
            <person name="Bryanskaya A.V."/>
            <person name="Peltek S.E."/>
        </authorList>
    </citation>
    <scope>NUCLEOTIDE SEQUENCE [LARGE SCALE GENOMIC DNA]</scope>
    <source>
        <strain evidence="3">SL48-SHIP-2</strain>
    </source>
</reference>
<sequence length="257" mass="27790">MHHLTRAFLLALSLGAISQTALAQDIPPPIKALQDRGASIGERFEAPGGLTGYTVSFQGQTLAAYVTEDGTHVVVGTLLDEAGTNLSQPVIESAENAARPESEWDALSEAHWIADGEADADRVVYAFMDPNCPFCHRFYEDSRDWVESGQIQIRHIMVGVLREDSLPKSATLLSADDPSTALAQHEANFDNGGVTPDDSLTDEAQTQVQQNNELMSQLGIRGTPSVFYRTEDGEIALARGLPRDETLDAVMGGPRPE</sequence>
<dbReference type="AlphaFoldDB" id="A0A540VW61"/>
<dbReference type="NCBIfam" id="NF008657">
    <property type="entry name" value="PRK11657.1"/>
    <property type="match status" value="1"/>
</dbReference>
<evidence type="ECO:0000259" key="2">
    <source>
        <dbReference type="Pfam" id="PF13098"/>
    </source>
</evidence>
<keyword evidence="1" id="KW-0574">Periplasm</keyword>
<dbReference type="Gene3D" id="3.40.30.10">
    <property type="entry name" value="Glutaredoxin"/>
    <property type="match status" value="1"/>
</dbReference>
<keyword evidence="1" id="KW-0732">Signal</keyword>
<dbReference type="InterPro" id="IPR036249">
    <property type="entry name" value="Thioredoxin-like_sf"/>
</dbReference>
<dbReference type="SUPFAM" id="SSF54423">
    <property type="entry name" value="DsbC/DsbG N-terminal domain-like"/>
    <property type="match status" value="1"/>
</dbReference>
<evidence type="ECO:0000313" key="4">
    <source>
        <dbReference type="Proteomes" id="UP000315400"/>
    </source>
</evidence>
<dbReference type="PANTHER" id="PTHR35272">
    <property type="entry name" value="THIOL:DISULFIDE INTERCHANGE PROTEIN DSBC-RELATED"/>
    <property type="match status" value="1"/>
</dbReference>
<comment type="subcellular location">
    <subcellularLocation>
        <location evidence="1">Periplasm</location>
    </subcellularLocation>
</comment>
<evidence type="ECO:0000256" key="1">
    <source>
        <dbReference type="RuleBase" id="RU364038"/>
    </source>
</evidence>
<dbReference type="Proteomes" id="UP000315400">
    <property type="component" value="Unassembled WGS sequence"/>
</dbReference>
<dbReference type="Pfam" id="PF13098">
    <property type="entry name" value="Thioredoxin_2"/>
    <property type="match status" value="1"/>
</dbReference>
<dbReference type="InterPro" id="IPR033954">
    <property type="entry name" value="DiS-bond_Isoase_DsbC/G"/>
</dbReference>
<dbReference type="PANTHER" id="PTHR35272:SF4">
    <property type="entry name" value="THIOL:DISULFIDE INTERCHANGE PROTEIN DSBG"/>
    <property type="match status" value="1"/>
</dbReference>
<feature type="signal peptide" evidence="1">
    <location>
        <begin position="1"/>
        <end position="23"/>
    </location>
</feature>